<dbReference type="PANTHER" id="PTHR47870:SF4">
    <property type="entry name" value="CYTOCHROME C-TYPE BIOGENESIS PROTEIN CYCH"/>
    <property type="match status" value="1"/>
</dbReference>
<evidence type="ECO:0000256" key="4">
    <source>
        <dbReference type="ARBA" id="ARBA00022729"/>
    </source>
</evidence>
<reference evidence="8 9" key="1">
    <citation type="journal article" date="2016" name="Antonie Van Leeuwenhoek">
        <title>Dongia soli sp. nov., isolated from soil from Dokdo, Korea.</title>
        <authorList>
            <person name="Kim D.U."/>
            <person name="Lee H."/>
            <person name="Kim H."/>
            <person name="Kim S.G."/>
            <person name="Ka J.O."/>
        </authorList>
    </citation>
    <scope>NUCLEOTIDE SEQUENCE [LARGE SCALE GENOMIC DNA]</scope>
    <source>
        <strain evidence="8 9">D78</strain>
    </source>
</reference>
<evidence type="ECO:0000256" key="5">
    <source>
        <dbReference type="ARBA" id="ARBA00023004"/>
    </source>
</evidence>
<keyword evidence="6" id="KW-0472">Membrane</keyword>
<protein>
    <recommendedName>
        <fullName evidence="6">Cytochrome c-type biogenesis protein</fullName>
    </recommendedName>
</protein>
<gene>
    <name evidence="8" type="ORF">SMD27_23885</name>
</gene>
<evidence type="ECO:0000256" key="1">
    <source>
        <dbReference type="ARBA" id="ARBA00010342"/>
    </source>
</evidence>
<keyword evidence="6" id="KW-1133">Transmembrane helix</keyword>
<comment type="caution">
    <text evidence="8">The sequence shown here is derived from an EMBL/GenBank/DDBJ whole genome shotgun (WGS) entry which is preliminary data.</text>
</comment>
<dbReference type="InterPro" id="IPR038297">
    <property type="entry name" value="CcmH/CycL/NrfF/Ccl2_sf"/>
</dbReference>
<dbReference type="CDD" id="cd16378">
    <property type="entry name" value="CcmH_N"/>
    <property type="match status" value="1"/>
</dbReference>
<keyword evidence="3 6" id="KW-0479">Metal-binding</keyword>
<evidence type="ECO:0000256" key="6">
    <source>
        <dbReference type="RuleBase" id="RU364112"/>
    </source>
</evidence>
<dbReference type="EMBL" id="JAXCLW010000018">
    <property type="protein sequence ID" value="MDY0885898.1"/>
    <property type="molecule type" value="Genomic_DNA"/>
</dbReference>
<name>A0ABU5EHK9_9PROT</name>
<dbReference type="PANTHER" id="PTHR47870">
    <property type="entry name" value="CYTOCHROME C-TYPE BIOGENESIS PROTEIN CCMH"/>
    <property type="match status" value="1"/>
</dbReference>
<sequence>MICISRYGLAAGLVAGIAVLAFSSASFAVRPDEMLRDPVLEARAEAISRDIRCVVCQGESIEDSNADIAHELRVIVREQLNGGATDDQVQEYLVARYGDFVLLKPPFKAKTAFIWIGPFFLLLAGGIGVRSYYRRVARAQTAPLNAAEQARLEGILKTDDDRPNPDRNQTTL</sequence>
<keyword evidence="6" id="KW-0812">Transmembrane</keyword>
<dbReference type="Pfam" id="PF03918">
    <property type="entry name" value="CcmH"/>
    <property type="match status" value="1"/>
</dbReference>
<evidence type="ECO:0000313" key="9">
    <source>
        <dbReference type="Proteomes" id="UP001279642"/>
    </source>
</evidence>
<dbReference type="InterPro" id="IPR005616">
    <property type="entry name" value="CcmH/CycL/Ccl2/NrfF_N"/>
</dbReference>
<evidence type="ECO:0000256" key="3">
    <source>
        <dbReference type="ARBA" id="ARBA00022723"/>
    </source>
</evidence>
<evidence type="ECO:0000256" key="2">
    <source>
        <dbReference type="ARBA" id="ARBA00022617"/>
    </source>
</evidence>
<dbReference type="Proteomes" id="UP001279642">
    <property type="component" value="Unassembled WGS sequence"/>
</dbReference>
<keyword evidence="2 6" id="KW-0349">Heme</keyword>
<organism evidence="8 9">
    <name type="scientific">Dongia soli</name>
    <dbReference type="NCBI Taxonomy" id="600628"/>
    <lineage>
        <taxon>Bacteria</taxon>
        <taxon>Pseudomonadati</taxon>
        <taxon>Pseudomonadota</taxon>
        <taxon>Alphaproteobacteria</taxon>
        <taxon>Rhodospirillales</taxon>
        <taxon>Dongiaceae</taxon>
        <taxon>Dongia</taxon>
    </lineage>
</organism>
<keyword evidence="5 6" id="KW-0408">Iron</keyword>
<comment type="function">
    <text evidence="6">Possible subunit of a heme lyase.</text>
</comment>
<dbReference type="Gene3D" id="1.10.8.640">
    <property type="entry name" value="Cytochrome C biogenesis protein"/>
    <property type="match status" value="1"/>
</dbReference>
<comment type="similarity">
    <text evidence="1 6">Belongs to the CcmH/CycL/Ccl2/NrfF family.</text>
</comment>
<dbReference type="RefSeq" id="WP_320510974.1">
    <property type="nucleotide sequence ID" value="NZ_JAXCLW010000018.1"/>
</dbReference>
<dbReference type="InterPro" id="IPR051263">
    <property type="entry name" value="C-type_cytochrome_biogenesis"/>
</dbReference>
<accession>A0ABU5EHK9</accession>
<keyword evidence="9" id="KW-1185">Reference proteome</keyword>
<keyword evidence="4 6" id="KW-0732">Signal</keyword>
<proteinExistence type="inferred from homology"/>
<evidence type="ECO:0000259" key="7">
    <source>
        <dbReference type="Pfam" id="PF03918"/>
    </source>
</evidence>
<feature type="domain" description="CcmH/CycL/Ccl2/NrfF N-terminal" evidence="7">
    <location>
        <begin position="18"/>
        <end position="156"/>
    </location>
</feature>
<evidence type="ECO:0000313" key="8">
    <source>
        <dbReference type="EMBL" id="MDY0885898.1"/>
    </source>
</evidence>
<feature type="transmembrane region" description="Helical" evidence="6">
    <location>
        <begin position="112"/>
        <end position="133"/>
    </location>
</feature>